<organism evidence="2 3">
    <name type="scientific">Micromonospora cremea</name>
    <dbReference type="NCBI Taxonomy" id="709881"/>
    <lineage>
        <taxon>Bacteria</taxon>
        <taxon>Bacillati</taxon>
        <taxon>Actinomycetota</taxon>
        <taxon>Actinomycetes</taxon>
        <taxon>Micromonosporales</taxon>
        <taxon>Micromonosporaceae</taxon>
        <taxon>Micromonospora</taxon>
    </lineage>
</organism>
<reference evidence="3" key="1">
    <citation type="submission" date="2016-12" db="EMBL/GenBank/DDBJ databases">
        <authorList>
            <person name="Varghese N."/>
            <person name="Submissions S."/>
        </authorList>
    </citation>
    <scope>NUCLEOTIDE SEQUENCE [LARGE SCALE GENOMIC DNA]</scope>
    <source>
        <strain evidence="3">DSM 45599</strain>
    </source>
</reference>
<dbReference type="EMBL" id="FSQT01000002">
    <property type="protein sequence ID" value="SIN12016.1"/>
    <property type="molecule type" value="Genomic_DNA"/>
</dbReference>
<keyword evidence="3" id="KW-1185">Reference proteome</keyword>
<evidence type="ECO:0000256" key="1">
    <source>
        <dbReference type="SAM" id="MobiDB-lite"/>
    </source>
</evidence>
<protein>
    <submittedName>
        <fullName evidence="2">Uncharacterized protein</fullName>
    </submittedName>
</protein>
<gene>
    <name evidence="2" type="ORF">SAMN04489832_3163</name>
</gene>
<feature type="region of interest" description="Disordered" evidence="1">
    <location>
        <begin position="1"/>
        <end position="29"/>
    </location>
</feature>
<dbReference type="Proteomes" id="UP000185124">
    <property type="component" value="Unassembled WGS sequence"/>
</dbReference>
<accession>A0A1N5YQX0</accession>
<dbReference type="AlphaFoldDB" id="A0A1N5YQX0"/>
<evidence type="ECO:0000313" key="2">
    <source>
        <dbReference type="EMBL" id="SIN12016.1"/>
    </source>
</evidence>
<sequence>MAGPWLPLQSDQNLQTLPVPGLPGNRPPGEDLDLRLGWDRFEKLLLAVARRALGLRGINCGFLDLPTMAQAPASLTWEHECPDKVA</sequence>
<dbReference type="RefSeq" id="WP_074313303.1">
    <property type="nucleotide sequence ID" value="NZ_FSQT01000002.1"/>
</dbReference>
<name>A0A1N5YQX0_9ACTN</name>
<dbReference type="OrthoDB" id="4144685at2"/>
<proteinExistence type="predicted"/>
<evidence type="ECO:0000313" key="3">
    <source>
        <dbReference type="Proteomes" id="UP000185124"/>
    </source>
</evidence>